<dbReference type="GO" id="GO:0006355">
    <property type="term" value="P:regulation of DNA-templated transcription"/>
    <property type="evidence" value="ECO:0007669"/>
    <property type="project" value="InterPro"/>
</dbReference>
<dbReference type="Gene3D" id="3.30.450.80">
    <property type="entry name" value="Transcription factor LuxR-like, autoinducer-binding domain"/>
    <property type="match status" value="1"/>
</dbReference>
<evidence type="ECO:0000313" key="5">
    <source>
        <dbReference type="EMBL" id="CBI09222.1"/>
    </source>
</evidence>
<dbReference type="PANTHER" id="PTHR44688">
    <property type="entry name" value="DNA-BINDING TRANSCRIPTIONAL ACTIVATOR DEVR_DOSR"/>
    <property type="match status" value="1"/>
</dbReference>
<accession>E6QPQ1</accession>
<dbReference type="PANTHER" id="PTHR44688:SF16">
    <property type="entry name" value="DNA-BINDING TRANSCRIPTIONAL ACTIVATOR DEVR_DOSR"/>
    <property type="match status" value="1"/>
</dbReference>
<dbReference type="Pfam" id="PF03472">
    <property type="entry name" value="Autoind_bind"/>
    <property type="match status" value="1"/>
</dbReference>
<dbReference type="SUPFAM" id="SSF46894">
    <property type="entry name" value="C-terminal effector domain of the bipartite response regulators"/>
    <property type="match status" value="1"/>
</dbReference>
<comment type="caution">
    <text evidence="5">The sequence shown here is derived from an EMBL/GenBank/DDBJ whole genome shotgun (WGS) entry which is preliminary data.</text>
</comment>
<dbReference type="PROSITE" id="PS50043">
    <property type="entry name" value="HTH_LUXR_2"/>
    <property type="match status" value="1"/>
</dbReference>
<keyword evidence="3" id="KW-0804">Transcription</keyword>
<dbReference type="InterPro" id="IPR036693">
    <property type="entry name" value="TF_LuxR_autoind-bd_dom_sf"/>
</dbReference>
<evidence type="ECO:0000256" key="3">
    <source>
        <dbReference type="ARBA" id="ARBA00023163"/>
    </source>
</evidence>
<dbReference type="EMBL" id="CABR01000013">
    <property type="protein sequence ID" value="CBI09222.1"/>
    <property type="molecule type" value="Genomic_DNA"/>
</dbReference>
<dbReference type="InterPro" id="IPR005143">
    <property type="entry name" value="TF_LuxR_autoind-bd_dom"/>
</dbReference>
<gene>
    <name evidence="5" type="primary">AfeR</name>
    <name evidence="5" type="ORF">CARN7_2885</name>
</gene>
<dbReference type="AlphaFoldDB" id="E6QPQ1"/>
<name>E6QPQ1_9ZZZZ</name>
<evidence type="ECO:0000256" key="1">
    <source>
        <dbReference type="ARBA" id="ARBA00023015"/>
    </source>
</evidence>
<evidence type="ECO:0000259" key="4">
    <source>
        <dbReference type="PROSITE" id="PS50043"/>
    </source>
</evidence>
<dbReference type="Pfam" id="PF00196">
    <property type="entry name" value="GerE"/>
    <property type="match status" value="1"/>
</dbReference>
<dbReference type="PRINTS" id="PR00038">
    <property type="entry name" value="HTHLUXR"/>
</dbReference>
<organism evidence="5">
    <name type="scientific">mine drainage metagenome</name>
    <dbReference type="NCBI Taxonomy" id="410659"/>
    <lineage>
        <taxon>unclassified sequences</taxon>
        <taxon>metagenomes</taxon>
        <taxon>ecological metagenomes</taxon>
    </lineage>
</organism>
<evidence type="ECO:0000256" key="2">
    <source>
        <dbReference type="ARBA" id="ARBA00023125"/>
    </source>
</evidence>
<keyword evidence="2" id="KW-0238">DNA-binding</keyword>
<reference evidence="5" key="1">
    <citation type="submission" date="2009-10" db="EMBL/GenBank/DDBJ databases">
        <title>Diversity of trophic interactions inside an arsenic-rich microbial ecosystem.</title>
        <authorList>
            <person name="Bertin P.N."/>
            <person name="Heinrich-Salmeron A."/>
            <person name="Pelletier E."/>
            <person name="Goulhen-Chollet F."/>
            <person name="Arsene-Ploetze F."/>
            <person name="Gallien S."/>
            <person name="Calteau A."/>
            <person name="Vallenet D."/>
            <person name="Casiot C."/>
            <person name="Chane-Woon-Ming B."/>
            <person name="Giloteaux L."/>
            <person name="Barakat M."/>
            <person name="Bonnefoy V."/>
            <person name="Bruneel O."/>
            <person name="Chandler M."/>
            <person name="Cleiss J."/>
            <person name="Duran R."/>
            <person name="Elbaz-Poulichet F."/>
            <person name="Fonknechten N."/>
            <person name="Lauga B."/>
            <person name="Mornico D."/>
            <person name="Ortet P."/>
            <person name="Schaeffer C."/>
            <person name="Siguier P."/>
            <person name="Alexander Thil Smith A."/>
            <person name="Van Dorsselaer A."/>
            <person name="Weissenbach J."/>
            <person name="Medigue C."/>
            <person name="Le Paslier D."/>
        </authorList>
    </citation>
    <scope>NUCLEOTIDE SEQUENCE</scope>
</reference>
<dbReference type="SUPFAM" id="SSF75516">
    <property type="entry name" value="Pheromone-binding domain of LuxR-like quorum-sensing transcription factors"/>
    <property type="match status" value="1"/>
</dbReference>
<dbReference type="SMART" id="SM00421">
    <property type="entry name" value="HTH_LUXR"/>
    <property type="match status" value="1"/>
</dbReference>
<proteinExistence type="predicted"/>
<dbReference type="PROSITE" id="PS00622">
    <property type="entry name" value="HTH_LUXR_1"/>
    <property type="match status" value="1"/>
</dbReference>
<dbReference type="InterPro" id="IPR000792">
    <property type="entry name" value="Tscrpt_reg_LuxR_C"/>
</dbReference>
<dbReference type="CDD" id="cd06170">
    <property type="entry name" value="LuxR_C_like"/>
    <property type="match status" value="1"/>
</dbReference>
<feature type="domain" description="HTH luxR-type" evidence="4">
    <location>
        <begin position="193"/>
        <end position="258"/>
    </location>
</feature>
<dbReference type="InterPro" id="IPR036388">
    <property type="entry name" value="WH-like_DNA-bd_sf"/>
</dbReference>
<dbReference type="Gene3D" id="1.10.10.10">
    <property type="entry name" value="Winged helix-like DNA-binding domain superfamily/Winged helix DNA-binding domain"/>
    <property type="match status" value="1"/>
</dbReference>
<sequence length="261" mass="29252">MLIRASRVLALESRLPKQIDGGCNVRTWQEDQLHALHAVECEHKLFEMIVSFARDLGFDHCAYGLRMPLPLTQPKIAMFNNYPVAWQRRYQEMNYLAADPTVQHGMRSLLPVIWSENLFAPARELWEDARSFGLDVGWAQSSRDLNGTGGMLTLARSSAPISGAELRDKELKMVWLTQVAHLGMSRLLAVKMIPEIGVQLSCREVEVLRWTGDGKTSGEISDILNISERTVNFHIGNAMIKLHAPNKTAAVVRAAMLGMLC</sequence>
<keyword evidence="1" id="KW-0805">Transcription regulation</keyword>
<dbReference type="GO" id="GO:0003677">
    <property type="term" value="F:DNA binding"/>
    <property type="evidence" value="ECO:0007669"/>
    <property type="project" value="UniProtKB-KW"/>
</dbReference>
<dbReference type="InterPro" id="IPR016032">
    <property type="entry name" value="Sig_transdc_resp-reg_C-effctor"/>
</dbReference>
<protein>
    <submittedName>
        <fullName evidence="5">Putative autoinducer-binding transcriptional regulator LuxR family</fullName>
    </submittedName>
</protein>